<evidence type="ECO:0000313" key="3">
    <source>
        <dbReference type="Proteomes" id="UP000282876"/>
    </source>
</evidence>
<keyword evidence="3" id="KW-1185">Reference proteome</keyword>
<gene>
    <name evidence="2" type="ORF">TUBRATIS_22820</name>
</gene>
<dbReference type="STRING" id="291195.A0A437AJA6"/>
<comment type="caution">
    <text evidence="2">The sequence shown here is derived from an EMBL/GenBank/DDBJ whole genome shotgun (WGS) entry which is preliminary data.</text>
</comment>
<evidence type="ECO:0000313" key="2">
    <source>
        <dbReference type="EMBL" id="RVD91273.1"/>
    </source>
</evidence>
<reference evidence="2 3" key="1">
    <citation type="submission" date="2018-10" db="EMBL/GenBank/DDBJ databases">
        <title>Draft genome sequence of the microsporidian Tubulinosema ratisbonensis.</title>
        <authorList>
            <person name="Polonais V."/>
            <person name="Peyretaillade E."/>
            <person name="Niehus S."/>
            <person name="Wawrzyniak I."/>
            <person name="Franchet A."/>
            <person name="Gaspin C."/>
            <person name="Reichstadt M."/>
            <person name="Belser C."/>
            <person name="Labadie K."/>
            <person name="Delbac F."/>
            <person name="Ferrandon D."/>
        </authorList>
    </citation>
    <scope>NUCLEOTIDE SEQUENCE [LARGE SCALE GENOMIC DNA]</scope>
    <source>
        <strain evidence="2 3">Franzen</strain>
    </source>
</reference>
<dbReference type="Proteomes" id="UP000282876">
    <property type="component" value="Unassembled WGS sequence"/>
</dbReference>
<evidence type="ECO:0000256" key="1">
    <source>
        <dbReference type="SAM" id="Coils"/>
    </source>
</evidence>
<name>A0A437AJA6_9MICR</name>
<keyword evidence="1" id="KW-0175">Coiled coil</keyword>
<dbReference type="EMBL" id="RCSS01000583">
    <property type="protein sequence ID" value="RVD91273.1"/>
    <property type="molecule type" value="Genomic_DNA"/>
</dbReference>
<dbReference type="AlphaFoldDB" id="A0A437AJA6"/>
<dbReference type="GO" id="GO:0019901">
    <property type="term" value="F:protein kinase binding"/>
    <property type="evidence" value="ECO:0007669"/>
    <property type="project" value="InterPro"/>
</dbReference>
<feature type="coiled-coil region" evidence="1">
    <location>
        <begin position="24"/>
        <end position="66"/>
    </location>
</feature>
<dbReference type="OrthoDB" id="440202at2759"/>
<sequence>MVLDYSKFKELESSSEEIHINIDRKTWSKLKKNQKEEKKKLLQEELTSLENKSNKTKEDLKRMDEISHKLKPKFVEVDSSTFTCEKGSICDQGNSTVVDFLQPLLFLMTHNSLTDFINLIDDNNYDLSVFEEFCLYNLAENIKSKNEAEAKILSKIALYFKFSIQNGKSFVKKLNASLGDEKILAQFEKEVEEFYLTCKESILNLKKE</sequence>
<proteinExistence type="predicted"/>
<organism evidence="2 3">
    <name type="scientific">Tubulinosema ratisbonensis</name>
    <dbReference type="NCBI Taxonomy" id="291195"/>
    <lineage>
        <taxon>Eukaryota</taxon>
        <taxon>Fungi</taxon>
        <taxon>Fungi incertae sedis</taxon>
        <taxon>Microsporidia</taxon>
        <taxon>Tubulinosematoidea</taxon>
        <taxon>Tubulinosematidae</taxon>
        <taxon>Tubulinosema</taxon>
    </lineage>
</organism>
<protein>
    <submittedName>
        <fullName evidence="2">Uncharacterized protein</fullName>
    </submittedName>
</protein>
<accession>A0A437AJA6</accession>
<dbReference type="VEuPathDB" id="MicrosporidiaDB:TUBRATIS_22820"/>